<evidence type="ECO:0000313" key="1">
    <source>
        <dbReference type="EMBL" id="MCD9645213.1"/>
    </source>
</evidence>
<comment type="caution">
    <text evidence="1">The sequence shown here is derived from an EMBL/GenBank/DDBJ whole genome shotgun (WGS) entry which is preliminary data.</text>
</comment>
<evidence type="ECO:0000313" key="2">
    <source>
        <dbReference type="Proteomes" id="UP000823775"/>
    </source>
</evidence>
<gene>
    <name evidence="1" type="ORF">HAX54_033980</name>
</gene>
<feature type="non-terminal residue" evidence="1">
    <location>
        <position position="1"/>
    </location>
</feature>
<keyword evidence="2" id="KW-1185">Reference proteome</keyword>
<accession>A0ABS8VDX4</accession>
<protein>
    <submittedName>
        <fullName evidence="1">Uncharacterized protein</fullName>
    </submittedName>
</protein>
<organism evidence="1 2">
    <name type="scientific">Datura stramonium</name>
    <name type="common">Jimsonweed</name>
    <name type="synonym">Common thornapple</name>
    <dbReference type="NCBI Taxonomy" id="4076"/>
    <lineage>
        <taxon>Eukaryota</taxon>
        <taxon>Viridiplantae</taxon>
        <taxon>Streptophyta</taxon>
        <taxon>Embryophyta</taxon>
        <taxon>Tracheophyta</taxon>
        <taxon>Spermatophyta</taxon>
        <taxon>Magnoliopsida</taxon>
        <taxon>eudicotyledons</taxon>
        <taxon>Gunneridae</taxon>
        <taxon>Pentapetalae</taxon>
        <taxon>asterids</taxon>
        <taxon>lamiids</taxon>
        <taxon>Solanales</taxon>
        <taxon>Solanaceae</taxon>
        <taxon>Solanoideae</taxon>
        <taxon>Datureae</taxon>
        <taxon>Datura</taxon>
    </lineage>
</organism>
<proteinExistence type="predicted"/>
<dbReference type="Proteomes" id="UP000823775">
    <property type="component" value="Unassembled WGS sequence"/>
</dbReference>
<sequence length="60" mass="6778">AGENEEKREIRWRAADTGRSFGVKGERGGRKKKEREGLVACGLVRCVNFLIRGDESVVWD</sequence>
<dbReference type="EMBL" id="JACEIK010004370">
    <property type="protein sequence ID" value="MCD9645213.1"/>
    <property type="molecule type" value="Genomic_DNA"/>
</dbReference>
<reference evidence="1 2" key="1">
    <citation type="journal article" date="2021" name="BMC Genomics">
        <title>Datura genome reveals duplications of psychoactive alkaloid biosynthetic genes and high mutation rate following tissue culture.</title>
        <authorList>
            <person name="Rajewski A."/>
            <person name="Carter-House D."/>
            <person name="Stajich J."/>
            <person name="Litt A."/>
        </authorList>
    </citation>
    <scope>NUCLEOTIDE SEQUENCE [LARGE SCALE GENOMIC DNA]</scope>
    <source>
        <strain evidence="1">AR-01</strain>
    </source>
</reference>
<name>A0ABS8VDX4_DATST</name>